<dbReference type="EMBL" id="BAAAHE010000011">
    <property type="protein sequence ID" value="GAA0614726.1"/>
    <property type="molecule type" value="Genomic_DNA"/>
</dbReference>
<accession>A0ABN1GMN9</accession>
<evidence type="ECO:0000313" key="2">
    <source>
        <dbReference type="Proteomes" id="UP001500957"/>
    </source>
</evidence>
<keyword evidence="2" id="KW-1185">Reference proteome</keyword>
<protein>
    <submittedName>
        <fullName evidence="1">Nuclear transport factor 2 family protein</fullName>
    </submittedName>
</protein>
<proteinExistence type="predicted"/>
<dbReference type="RefSeq" id="WP_344603360.1">
    <property type="nucleotide sequence ID" value="NZ_BAAAHE010000011.1"/>
</dbReference>
<comment type="caution">
    <text evidence="1">The sequence shown here is derived from an EMBL/GenBank/DDBJ whole genome shotgun (WGS) entry which is preliminary data.</text>
</comment>
<sequence length="126" mass="13319">MTTTVTLELTVDTWLQAYGEPDEAARAALIAEVWAPDGVLADPPFTGTGHAQILALTGAAQGQFPGHTFRRTSELDAHHDLARYTWELVAPDGTAVLAGTDVVLVDDAGRLRYVAGFFGEPAGRAA</sequence>
<dbReference type="Gene3D" id="3.10.450.50">
    <property type="match status" value="1"/>
</dbReference>
<organism evidence="1 2">
    <name type="scientific">Sporichthya brevicatena</name>
    <dbReference type="NCBI Taxonomy" id="171442"/>
    <lineage>
        <taxon>Bacteria</taxon>
        <taxon>Bacillati</taxon>
        <taxon>Actinomycetota</taxon>
        <taxon>Actinomycetes</taxon>
        <taxon>Sporichthyales</taxon>
        <taxon>Sporichthyaceae</taxon>
        <taxon>Sporichthya</taxon>
    </lineage>
</organism>
<evidence type="ECO:0000313" key="1">
    <source>
        <dbReference type="EMBL" id="GAA0614726.1"/>
    </source>
</evidence>
<name>A0ABN1GMN9_9ACTN</name>
<dbReference type="InterPro" id="IPR032710">
    <property type="entry name" value="NTF2-like_dom_sf"/>
</dbReference>
<dbReference type="Proteomes" id="UP001500957">
    <property type="component" value="Unassembled WGS sequence"/>
</dbReference>
<dbReference type="SUPFAM" id="SSF54427">
    <property type="entry name" value="NTF2-like"/>
    <property type="match status" value="1"/>
</dbReference>
<gene>
    <name evidence="1" type="ORF">GCM10009547_15730</name>
</gene>
<reference evidence="1 2" key="1">
    <citation type="journal article" date="2019" name="Int. J. Syst. Evol. Microbiol.">
        <title>The Global Catalogue of Microorganisms (GCM) 10K type strain sequencing project: providing services to taxonomists for standard genome sequencing and annotation.</title>
        <authorList>
            <consortium name="The Broad Institute Genomics Platform"/>
            <consortium name="The Broad Institute Genome Sequencing Center for Infectious Disease"/>
            <person name="Wu L."/>
            <person name="Ma J."/>
        </authorList>
    </citation>
    <scope>NUCLEOTIDE SEQUENCE [LARGE SCALE GENOMIC DNA]</scope>
    <source>
        <strain evidence="1 2">JCM 10671</strain>
    </source>
</reference>